<gene>
    <name evidence="2" type="ORF">TWF191_007965</name>
</gene>
<protein>
    <submittedName>
        <fullName evidence="2">Uncharacterized protein</fullName>
    </submittedName>
</protein>
<dbReference type="Proteomes" id="UP000483672">
    <property type="component" value="Unassembled WGS sequence"/>
</dbReference>
<proteinExistence type="predicted"/>
<evidence type="ECO:0000313" key="2">
    <source>
        <dbReference type="EMBL" id="KAF3219168.1"/>
    </source>
</evidence>
<dbReference type="AlphaFoldDB" id="A0A6G1MCA0"/>
<comment type="caution">
    <text evidence="2">The sequence shown here is derived from an EMBL/GenBank/DDBJ whole genome shotgun (WGS) entry which is preliminary data.</text>
</comment>
<feature type="region of interest" description="Disordered" evidence="1">
    <location>
        <begin position="1"/>
        <end position="72"/>
    </location>
</feature>
<evidence type="ECO:0000256" key="1">
    <source>
        <dbReference type="SAM" id="MobiDB-lite"/>
    </source>
</evidence>
<name>A0A6G1MCA0_ORBOL</name>
<feature type="compositionally biased region" description="Basic residues" evidence="1">
    <location>
        <begin position="1"/>
        <end position="12"/>
    </location>
</feature>
<feature type="compositionally biased region" description="Polar residues" evidence="1">
    <location>
        <begin position="63"/>
        <end position="72"/>
    </location>
</feature>
<accession>A0A6G1MCA0</accession>
<evidence type="ECO:0000313" key="3">
    <source>
        <dbReference type="Proteomes" id="UP000483672"/>
    </source>
</evidence>
<sequence>MANLNRYRRSHARASSPDLTDLSNKDSSERNNRQNSAPDSALNPNPPPPASPRPPPSIIRGPNHTSNGHDSN</sequence>
<organism evidence="2 3">
    <name type="scientific">Orbilia oligospora</name>
    <name type="common">Nematode-trapping fungus</name>
    <name type="synonym">Arthrobotrys oligospora</name>
    <dbReference type="NCBI Taxonomy" id="2813651"/>
    <lineage>
        <taxon>Eukaryota</taxon>
        <taxon>Fungi</taxon>
        <taxon>Dikarya</taxon>
        <taxon>Ascomycota</taxon>
        <taxon>Pezizomycotina</taxon>
        <taxon>Orbiliomycetes</taxon>
        <taxon>Orbiliales</taxon>
        <taxon>Orbiliaceae</taxon>
        <taxon>Orbilia</taxon>
    </lineage>
</organism>
<feature type="compositionally biased region" description="Pro residues" evidence="1">
    <location>
        <begin position="44"/>
        <end position="57"/>
    </location>
</feature>
<reference evidence="2 3" key="1">
    <citation type="submission" date="2019-06" db="EMBL/GenBank/DDBJ databases">
        <authorList>
            <person name="Palmer J.M."/>
        </authorList>
    </citation>
    <scope>NUCLEOTIDE SEQUENCE [LARGE SCALE GENOMIC DNA]</scope>
    <source>
        <strain evidence="2 3">TWF191</strain>
    </source>
</reference>
<dbReference type="EMBL" id="WIPF01000051">
    <property type="protein sequence ID" value="KAF3219168.1"/>
    <property type="molecule type" value="Genomic_DNA"/>
</dbReference>
<feature type="compositionally biased region" description="Basic and acidic residues" evidence="1">
    <location>
        <begin position="23"/>
        <end position="32"/>
    </location>
</feature>